<keyword evidence="3 6" id="KW-0349">Heme</keyword>
<comment type="cofactor">
    <cofactor evidence="1 6">
        <name>heme</name>
        <dbReference type="ChEBI" id="CHEBI:30413"/>
    </cofactor>
</comment>
<evidence type="ECO:0000256" key="2">
    <source>
        <dbReference type="ARBA" id="ARBA00010617"/>
    </source>
</evidence>
<accession>A0A179FCN9</accession>
<evidence type="ECO:0000313" key="10">
    <source>
        <dbReference type="Proteomes" id="UP000078397"/>
    </source>
</evidence>
<dbReference type="Gene3D" id="1.10.630.10">
    <property type="entry name" value="Cytochrome P450"/>
    <property type="match status" value="1"/>
</dbReference>
<dbReference type="InterPro" id="IPR050121">
    <property type="entry name" value="Cytochrome_P450_monoxygenase"/>
</dbReference>
<dbReference type="KEGG" id="pchm:VFPPC_08960"/>
<proteinExistence type="inferred from homology"/>
<dbReference type="PRINTS" id="PR00463">
    <property type="entry name" value="EP450I"/>
</dbReference>
<comment type="caution">
    <text evidence="9">The sequence shown here is derived from an EMBL/GenBank/DDBJ whole genome shotgun (WGS) entry which is preliminary data.</text>
</comment>
<evidence type="ECO:0000256" key="8">
    <source>
        <dbReference type="SAM" id="Phobius"/>
    </source>
</evidence>
<evidence type="ECO:0000256" key="1">
    <source>
        <dbReference type="ARBA" id="ARBA00001971"/>
    </source>
</evidence>
<comment type="similarity">
    <text evidence="2 7">Belongs to the cytochrome P450 family.</text>
</comment>
<keyword evidence="4 6" id="KW-0479">Metal-binding</keyword>
<dbReference type="InterPro" id="IPR001128">
    <property type="entry name" value="Cyt_P450"/>
</dbReference>
<keyword evidence="8" id="KW-1133">Transmembrane helix</keyword>
<dbReference type="EMBL" id="LSBJ02000006">
    <property type="protein sequence ID" value="OAQ63051.1"/>
    <property type="molecule type" value="Genomic_DNA"/>
</dbReference>
<evidence type="ECO:0000256" key="3">
    <source>
        <dbReference type="ARBA" id="ARBA00022617"/>
    </source>
</evidence>
<keyword evidence="10" id="KW-1185">Reference proteome</keyword>
<evidence type="ECO:0000256" key="4">
    <source>
        <dbReference type="ARBA" id="ARBA00022723"/>
    </source>
</evidence>
<evidence type="ECO:0000256" key="6">
    <source>
        <dbReference type="PIRSR" id="PIRSR602401-1"/>
    </source>
</evidence>
<dbReference type="PANTHER" id="PTHR24305">
    <property type="entry name" value="CYTOCHROME P450"/>
    <property type="match status" value="1"/>
</dbReference>
<feature type="transmembrane region" description="Helical" evidence="8">
    <location>
        <begin position="29"/>
        <end position="54"/>
    </location>
</feature>
<dbReference type="InterPro" id="IPR036396">
    <property type="entry name" value="Cyt_P450_sf"/>
</dbReference>
<dbReference type="CDD" id="cd11058">
    <property type="entry name" value="CYP60B-like"/>
    <property type="match status" value="1"/>
</dbReference>
<dbReference type="GO" id="GO:0005506">
    <property type="term" value="F:iron ion binding"/>
    <property type="evidence" value="ECO:0007669"/>
    <property type="project" value="InterPro"/>
</dbReference>
<protein>
    <submittedName>
        <fullName evidence="9">Cytochrome P450</fullName>
    </submittedName>
</protein>
<dbReference type="GO" id="GO:0004497">
    <property type="term" value="F:monooxygenase activity"/>
    <property type="evidence" value="ECO:0007669"/>
    <property type="project" value="UniProtKB-KW"/>
</dbReference>
<evidence type="ECO:0000256" key="5">
    <source>
        <dbReference type="ARBA" id="ARBA00023004"/>
    </source>
</evidence>
<gene>
    <name evidence="9" type="ORF">VFPPC_08960</name>
</gene>
<dbReference type="GO" id="GO:0020037">
    <property type="term" value="F:heme binding"/>
    <property type="evidence" value="ECO:0007669"/>
    <property type="project" value="InterPro"/>
</dbReference>
<keyword evidence="7" id="KW-0560">Oxidoreductase</keyword>
<keyword evidence="8" id="KW-0472">Membrane</keyword>
<dbReference type="SUPFAM" id="SSF48264">
    <property type="entry name" value="Cytochrome P450"/>
    <property type="match status" value="1"/>
</dbReference>
<dbReference type="InterPro" id="IPR002401">
    <property type="entry name" value="Cyt_P450_E_grp-I"/>
</dbReference>
<dbReference type="GeneID" id="28851567"/>
<keyword evidence="8" id="KW-0812">Transmembrane</keyword>
<evidence type="ECO:0000313" key="9">
    <source>
        <dbReference type="EMBL" id="OAQ63051.1"/>
    </source>
</evidence>
<dbReference type="OrthoDB" id="1470350at2759"/>
<dbReference type="Pfam" id="PF00067">
    <property type="entry name" value="p450"/>
    <property type="match status" value="1"/>
</dbReference>
<organism evidence="9 10">
    <name type="scientific">Pochonia chlamydosporia 170</name>
    <dbReference type="NCBI Taxonomy" id="1380566"/>
    <lineage>
        <taxon>Eukaryota</taxon>
        <taxon>Fungi</taxon>
        <taxon>Dikarya</taxon>
        <taxon>Ascomycota</taxon>
        <taxon>Pezizomycotina</taxon>
        <taxon>Sordariomycetes</taxon>
        <taxon>Hypocreomycetidae</taxon>
        <taxon>Hypocreales</taxon>
        <taxon>Clavicipitaceae</taxon>
        <taxon>Pochonia</taxon>
    </lineage>
</organism>
<dbReference type="RefSeq" id="XP_018140631.1">
    <property type="nucleotide sequence ID" value="XM_018287573.1"/>
</dbReference>
<dbReference type="PROSITE" id="PS00086">
    <property type="entry name" value="CYTOCHROME_P450"/>
    <property type="match status" value="1"/>
</dbReference>
<evidence type="ECO:0000256" key="7">
    <source>
        <dbReference type="RuleBase" id="RU000461"/>
    </source>
</evidence>
<name>A0A179FCN9_METCM</name>
<dbReference type="PRINTS" id="PR00385">
    <property type="entry name" value="P450"/>
</dbReference>
<keyword evidence="7" id="KW-0503">Monooxygenase</keyword>
<dbReference type="AlphaFoldDB" id="A0A179FCN9"/>
<dbReference type="GO" id="GO:0016705">
    <property type="term" value="F:oxidoreductase activity, acting on paired donors, with incorporation or reduction of molecular oxygen"/>
    <property type="evidence" value="ECO:0007669"/>
    <property type="project" value="InterPro"/>
</dbReference>
<keyword evidence="5 6" id="KW-0408">Iron</keyword>
<dbReference type="InterPro" id="IPR017972">
    <property type="entry name" value="Cyt_P450_CS"/>
</dbReference>
<dbReference type="STRING" id="1380566.A0A179FCN9"/>
<feature type="binding site" description="axial binding residue" evidence="6">
    <location>
        <position position="466"/>
    </location>
    <ligand>
        <name>heme</name>
        <dbReference type="ChEBI" id="CHEBI:30413"/>
    </ligand>
    <ligandPart>
        <name>Fe</name>
        <dbReference type="ChEBI" id="CHEBI:18248"/>
    </ligandPart>
</feature>
<sequence>MGFLATTSTSGYRGSLPSGLLAIAEEHPVAFMVPIAISILLGYIIYTAIYNVYFHPLANFPGPKYLAASRIPLAVKRLTGEEVAMTYKLHIKYSPYVRVSPDELSTISTAATKDVYGHNTRAGGVPKDFKAYYMKNQRKDGTEGLLTAGDDEHYRQRKVFAPAFSDRAIREQEPLLKKYTDLLVAKSYEKCQTAGKVDMVMFFNFATFDFIADCVFGDSLHHLESMEYHPFLANITATVRFSAMRRVLRSFPILQAIFEAFMPKSMIKKRLEHVKFCDERVMNRLANDNPSHPDFWTLVENAEAKGNGLTKGEMRQNGFLLLTAATETTSSLMSAITYLLCKNPDKMKKLQAEVRGAFKSTDEMNTITLPKLQYLQMVIEEGLRVYPPVPGGLPRRVVQPGTTLDGHVLPVDSVVFYSQYASYHSPSHFVRPHEFIPERWSQNPPAEFANDRLEAVQAFSAGPRDCIGKNLAYHEARMLLAKFVFTYDIELCKESSDWIKQKVYIVGAKSPLWVKLVKHERAD</sequence>
<dbReference type="Proteomes" id="UP000078397">
    <property type="component" value="Unassembled WGS sequence"/>
</dbReference>
<dbReference type="PANTHER" id="PTHR24305:SF210">
    <property type="entry name" value="CYTOCHROME P450 MONOOXYGENASE ASQL-RELATED"/>
    <property type="match status" value="1"/>
</dbReference>
<reference evidence="9 10" key="1">
    <citation type="journal article" date="2016" name="PLoS Pathog.">
        <title>Biosynthesis of antibiotic leucinostatins in bio-control fungus Purpureocillium lilacinum and their inhibition on phytophthora revealed by genome mining.</title>
        <authorList>
            <person name="Wang G."/>
            <person name="Liu Z."/>
            <person name="Lin R."/>
            <person name="Li E."/>
            <person name="Mao Z."/>
            <person name="Ling J."/>
            <person name="Yang Y."/>
            <person name="Yin W.B."/>
            <person name="Xie B."/>
        </authorList>
    </citation>
    <scope>NUCLEOTIDE SEQUENCE [LARGE SCALE GENOMIC DNA]</scope>
    <source>
        <strain evidence="9">170</strain>
    </source>
</reference>